<proteinExistence type="predicted"/>
<dbReference type="KEGG" id="mgk:FSB76_24545"/>
<evidence type="ECO:0000313" key="1">
    <source>
        <dbReference type="EMBL" id="QEC78961.1"/>
    </source>
</evidence>
<evidence type="ECO:0000313" key="2">
    <source>
        <dbReference type="Proteomes" id="UP000321362"/>
    </source>
</evidence>
<reference evidence="1 2" key="1">
    <citation type="journal article" date="2013" name="J. Microbiol.">
        <title>Mucilaginibacter ginsenosidivorax sp. nov., with ginsenoside converting activity isolated from sediment.</title>
        <authorList>
            <person name="Kim J.K."/>
            <person name="Choi T.E."/>
            <person name="Liu Q.M."/>
            <person name="Park H.Y."/>
            <person name="Yi T.H."/>
            <person name="Yoon M.H."/>
            <person name="Kim S.C."/>
            <person name="Im W.T."/>
        </authorList>
    </citation>
    <scope>NUCLEOTIDE SEQUENCE [LARGE SCALE GENOMIC DNA]</scope>
    <source>
        <strain evidence="1 2">KHI28</strain>
    </source>
</reference>
<sequence length="260" mass="30097">MTKFDGKEAGITVVRSLFSAVPFAGGALNEVFFDYRSRVKQNRINTFSELLSEFFLEHQEIDPESLKTEEFSDIFESVVRRVVMTKSKQKHERYRDVLIQHIYEPHKSAENAETYLDLISALDEMAIRILSEHARFSVDFARLEVECMKADSRSRQTQEKIDKLKISHPVDDTAIAALQPQLDGELKAADTIRQQITDRQEFRKAEYFQISASEFLYYKQTLYAKGLLIDKGFGTFGGSQPFTRMWTTDFGDQFIRFLLA</sequence>
<dbReference type="EMBL" id="CP042437">
    <property type="protein sequence ID" value="QEC78961.1"/>
    <property type="molecule type" value="Genomic_DNA"/>
</dbReference>
<dbReference type="AlphaFoldDB" id="A0A5B8W5K2"/>
<organism evidence="1 2">
    <name type="scientific">Mucilaginibacter ginsenosidivorax</name>
    <dbReference type="NCBI Taxonomy" id="862126"/>
    <lineage>
        <taxon>Bacteria</taxon>
        <taxon>Pseudomonadati</taxon>
        <taxon>Bacteroidota</taxon>
        <taxon>Sphingobacteriia</taxon>
        <taxon>Sphingobacteriales</taxon>
        <taxon>Sphingobacteriaceae</taxon>
        <taxon>Mucilaginibacter</taxon>
    </lineage>
</organism>
<keyword evidence="2" id="KW-1185">Reference proteome</keyword>
<name>A0A5B8W5K2_9SPHI</name>
<protein>
    <submittedName>
        <fullName evidence="1">Uncharacterized protein</fullName>
    </submittedName>
</protein>
<dbReference type="Proteomes" id="UP000321362">
    <property type="component" value="Chromosome"/>
</dbReference>
<dbReference type="OrthoDB" id="787297at2"/>
<gene>
    <name evidence="1" type="ORF">FSB76_24545</name>
</gene>
<dbReference type="RefSeq" id="WP_147058088.1">
    <property type="nucleotide sequence ID" value="NZ_CP042437.1"/>
</dbReference>
<accession>A0A5B8W5K2</accession>